<protein>
    <submittedName>
        <fullName evidence="3">Cytochrome C biogenesis protein transmembrane region</fullName>
    </submittedName>
</protein>
<dbReference type="OrthoDB" id="1820110at2"/>
<evidence type="ECO:0000313" key="4">
    <source>
        <dbReference type="Proteomes" id="UP000182192"/>
    </source>
</evidence>
<keyword evidence="1" id="KW-0472">Membrane</keyword>
<evidence type="ECO:0000256" key="1">
    <source>
        <dbReference type="SAM" id="Phobius"/>
    </source>
</evidence>
<proteinExistence type="predicted"/>
<dbReference type="Pfam" id="PF13386">
    <property type="entry name" value="DsbD_2"/>
    <property type="match status" value="1"/>
</dbReference>
<feature type="transmembrane region" description="Helical" evidence="1">
    <location>
        <begin position="168"/>
        <end position="196"/>
    </location>
</feature>
<keyword evidence="1" id="KW-1133">Transmembrane helix</keyword>
<name>A0A1I1JQU0_RUMAL</name>
<feature type="transmembrane region" description="Helical" evidence="1">
    <location>
        <begin position="6"/>
        <end position="32"/>
    </location>
</feature>
<dbReference type="EMBL" id="FOKQ01000014">
    <property type="protein sequence ID" value="SFC50866.1"/>
    <property type="molecule type" value="Genomic_DNA"/>
</dbReference>
<dbReference type="RefSeq" id="WP_074961271.1">
    <property type="nucleotide sequence ID" value="NZ_FOKQ01000014.1"/>
</dbReference>
<gene>
    <name evidence="3" type="ORF">SAMN02910406_01838</name>
</gene>
<feature type="transmembrane region" description="Helical" evidence="1">
    <location>
        <begin position="138"/>
        <end position="162"/>
    </location>
</feature>
<organism evidence="3 4">
    <name type="scientific">Ruminococcus albus</name>
    <dbReference type="NCBI Taxonomy" id="1264"/>
    <lineage>
        <taxon>Bacteria</taxon>
        <taxon>Bacillati</taxon>
        <taxon>Bacillota</taxon>
        <taxon>Clostridia</taxon>
        <taxon>Eubacteriales</taxon>
        <taxon>Oscillospiraceae</taxon>
        <taxon>Ruminococcus</taxon>
    </lineage>
</organism>
<feature type="transmembrane region" description="Helical" evidence="1">
    <location>
        <begin position="81"/>
        <end position="106"/>
    </location>
</feature>
<feature type="domain" description="Urease accessory protein UreH-like transmembrane" evidence="2">
    <location>
        <begin position="19"/>
        <end position="205"/>
    </location>
</feature>
<reference evidence="3 4" key="1">
    <citation type="submission" date="2016-10" db="EMBL/GenBank/DDBJ databases">
        <authorList>
            <person name="de Groot N.N."/>
        </authorList>
    </citation>
    <scope>NUCLEOTIDE SEQUENCE [LARGE SCALE GENOMIC DNA]</scope>
    <source>
        <strain evidence="3 4">AR67</strain>
    </source>
</reference>
<feature type="transmembrane region" description="Helical" evidence="1">
    <location>
        <begin position="53"/>
        <end position="75"/>
    </location>
</feature>
<accession>A0A1I1JQU0</accession>
<dbReference type="Proteomes" id="UP000182192">
    <property type="component" value="Unassembled WGS sequence"/>
</dbReference>
<evidence type="ECO:0000259" key="2">
    <source>
        <dbReference type="Pfam" id="PF13386"/>
    </source>
</evidence>
<sequence length="233" mass="24596">MFTTLFSGITAAASVGMGCGTCCGSGISAALYGYLTTHTKDVKQSVRAFLDFFFGKFLAVILLCCAASLVGGSVIDDTGSVFGIKAAVIVDAVMLVMGVWLLIGWIRERLGHHSCKSCKGCNSDKTEKLTEDKTHHGALISMGFGYGISPCAPLILITGYAATLPVGFAAILGAVFSLASTVSPALFIMLLSGVLAKKMRKEIPQYLTWFRLGCYLLLIAVFAVGLIKEVMAL</sequence>
<keyword evidence="1 3" id="KW-0812">Transmembrane</keyword>
<dbReference type="AlphaFoldDB" id="A0A1I1JQU0"/>
<dbReference type="InterPro" id="IPR039447">
    <property type="entry name" value="UreH-like_TM_dom"/>
</dbReference>
<evidence type="ECO:0000313" key="3">
    <source>
        <dbReference type="EMBL" id="SFC50866.1"/>
    </source>
</evidence>
<feature type="transmembrane region" description="Helical" evidence="1">
    <location>
        <begin position="208"/>
        <end position="227"/>
    </location>
</feature>